<dbReference type="Proteomes" id="UP001501074">
    <property type="component" value="Unassembled WGS sequence"/>
</dbReference>
<dbReference type="InterPro" id="IPR020476">
    <property type="entry name" value="Nudix_hydrolase"/>
</dbReference>
<dbReference type="Gene3D" id="3.90.79.10">
    <property type="entry name" value="Nucleoside Triphosphate Pyrophosphohydrolase"/>
    <property type="match status" value="2"/>
</dbReference>
<keyword evidence="3 4" id="KW-0378">Hydrolase</keyword>
<dbReference type="EMBL" id="BAAAZO010000006">
    <property type="protein sequence ID" value="GAA3616686.1"/>
    <property type="molecule type" value="Genomic_DNA"/>
</dbReference>
<dbReference type="PANTHER" id="PTHR43046">
    <property type="entry name" value="GDP-MANNOSE MANNOSYL HYDROLASE"/>
    <property type="match status" value="1"/>
</dbReference>
<evidence type="ECO:0000256" key="3">
    <source>
        <dbReference type="ARBA" id="ARBA00022801"/>
    </source>
</evidence>
<sequence>MRPPLRPVQRTAAYGVVKDGSGALLVLRVPAGSDPEGRWSLPGGVVRHGEHPRDRVRAGLLEQTGLRAATITPRDAGADVVELPEEGISVHTLRLLFDVTLHGTPAGIPGPGRPAVDQRSRSGQGDRLLGEDPAALDPPDELPAPGALVVTPDPGRPVAQFVGRFMAPGELAKMSLSRFLAPFLDGNSSGEALLLTNSDLLDPPLDPAALVEPGPSPEEVPVFVQRPAAYAVLVNEKADGGPRMLLSRLAGSESTWTLPGGGIDHGEHPRPALRREIHEEAGLPYTEGPLIDISSRHFVGRGPHGRLEDFHALRLIYAGSVPFDQEPQVMEVDGSTDEAAWIPVADLDTAGAVPTAHDALAAWQAYHDGEGLEAVMDRAADARGDEMIDRPGS</sequence>
<dbReference type="PROSITE" id="PS51462">
    <property type="entry name" value="NUDIX"/>
    <property type="match status" value="1"/>
</dbReference>
<gene>
    <name evidence="7" type="ORF">GCM10022223_36490</name>
</gene>
<evidence type="ECO:0000256" key="4">
    <source>
        <dbReference type="RuleBase" id="RU003476"/>
    </source>
</evidence>
<dbReference type="PRINTS" id="PR00502">
    <property type="entry name" value="NUDIXFAMILY"/>
</dbReference>
<evidence type="ECO:0000313" key="7">
    <source>
        <dbReference type="EMBL" id="GAA3616686.1"/>
    </source>
</evidence>
<evidence type="ECO:0000256" key="5">
    <source>
        <dbReference type="SAM" id="MobiDB-lite"/>
    </source>
</evidence>
<organism evidence="7 8">
    <name type="scientific">Kineosporia mesophila</name>
    <dbReference type="NCBI Taxonomy" id="566012"/>
    <lineage>
        <taxon>Bacteria</taxon>
        <taxon>Bacillati</taxon>
        <taxon>Actinomycetota</taxon>
        <taxon>Actinomycetes</taxon>
        <taxon>Kineosporiales</taxon>
        <taxon>Kineosporiaceae</taxon>
        <taxon>Kineosporia</taxon>
    </lineage>
</organism>
<accession>A0ABP6ZT86</accession>
<feature type="region of interest" description="Disordered" evidence="5">
    <location>
        <begin position="106"/>
        <end position="141"/>
    </location>
</feature>
<evidence type="ECO:0000256" key="1">
    <source>
        <dbReference type="ARBA" id="ARBA00001946"/>
    </source>
</evidence>
<reference evidence="8" key="1">
    <citation type="journal article" date="2019" name="Int. J. Syst. Evol. Microbiol.">
        <title>The Global Catalogue of Microorganisms (GCM) 10K type strain sequencing project: providing services to taxonomists for standard genome sequencing and annotation.</title>
        <authorList>
            <consortium name="The Broad Institute Genomics Platform"/>
            <consortium name="The Broad Institute Genome Sequencing Center for Infectious Disease"/>
            <person name="Wu L."/>
            <person name="Ma J."/>
        </authorList>
    </citation>
    <scope>NUCLEOTIDE SEQUENCE [LARGE SCALE GENOMIC DNA]</scope>
    <source>
        <strain evidence="8">JCM 16902</strain>
    </source>
</reference>
<keyword evidence="8" id="KW-1185">Reference proteome</keyword>
<proteinExistence type="inferred from homology"/>
<dbReference type="PANTHER" id="PTHR43046:SF14">
    <property type="entry name" value="MUTT_NUDIX FAMILY PROTEIN"/>
    <property type="match status" value="1"/>
</dbReference>
<comment type="cofactor">
    <cofactor evidence="1">
        <name>Mg(2+)</name>
        <dbReference type="ChEBI" id="CHEBI:18420"/>
    </cofactor>
</comment>
<dbReference type="InterPro" id="IPR015797">
    <property type="entry name" value="NUDIX_hydrolase-like_dom_sf"/>
</dbReference>
<evidence type="ECO:0000256" key="2">
    <source>
        <dbReference type="ARBA" id="ARBA00005582"/>
    </source>
</evidence>
<comment type="similarity">
    <text evidence="2 4">Belongs to the Nudix hydrolase family.</text>
</comment>
<dbReference type="SUPFAM" id="SSF55811">
    <property type="entry name" value="Nudix"/>
    <property type="match status" value="2"/>
</dbReference>
<protein>
    <recommendedName>
        <fullName evidence="6">Nudix hydrolase domain-containing protein</fullName>
    </recommendedName>
</protein>
<dbReference type="InterPro" id="IPR020084">
    <property type="entry name" value="NUDIX_hydrolase_CS"/>
</dbReference>
<feature type="domain" description="Nudix hydrolase" evidence="6">
    <location>
        <begin position="224"/>
        <end position="366"/>
    </location>
</feature>
<dbReference type="PROSITE" id="PS00893">
    <property type="entry name" value="NUDIX_BOX"/>
    <property type="match status" value="1"/>
</dbReference>
<dbReference type="CDD" id="cd02883">
    <property type="entry name" value="NUDIX_Hydrolase"/>
    <property type="match status" value="2"/>
</dbReference>
<comment type="caution">
    <text evidence="7">The sequence shown here is derived from an EMBL/GenBank/DDBJ whole genome shotgun (WGS) entry which is preliminary data.</text>
</comment>
<feature type="compositionally biased region" description="Low complexity" evidence="5">
    <location>
        <begin position="131"/>
        <end position="141"/>
    </location>
</feature>
<dbReference type="Pfam" id="PF00293">
    <property type="entry name" value="NUDIX"/>
    <property type="match status" value="2"/>
</dbReference>
<evidence type="ECO:0000313" key="8">
    <source>
        <dbReference type="Proteomes" id="UP001501074"/>
    </source>
</evidence>
<name>A0ABP6ZT86_9ACTN</name>
<dbReference type="InterPro" id="IPR000086">
    <property type="entry name" value="NUDIX_hydrolase_dom"/>
</dbReference>
<evidence type="ECO:0000259" key="6">
    <source>
        <dbReference type="PROSITE" id="PS51462"/>
    </source>
</evidence>